<evidence type="ECO:0000256" key="5">
    <source>
        <dbReference type="SAM" id="Phobius"/>
    </source>
</evidence>
<keyword evidence="2 5" id="KW-0812">Transmembrane</keyword>
<name>A0ABQ5UBN2_9HYPH</name>
<gene>
    <name evidence="6" type="ORF">GCM10007913_06440</name>
</gene>
<dbReference type="InterPro" id="IPR032808">
    <property type="entry name" value="DoxX"/>
</dbReference>
<evidence type="ECO:0000256" key="2">
    <source>
        <dbReference type="ARBA" id="ARBA00022692"/>
    </source>
</evidence>
<dbReference type="RefSeq" id="WP_284387858.1">
    <property type="nucleotide sequence ID" value="NZ_BSNG01000001.1"/>
</dbReference>
<keyword evidence="4 5" id="KW-0472">Membrane</keyword>
<dbReference type="EMBL" id="BSNG01000001">
    <property type="protein sequence ID" value="GLQ08712.1"/>
    <property type="molecule type" value="Genomic_DNA"/>
</dbReference>
<feature type="transmembrane region" description="Helical" evidence="5">
    <location>
        <begin position="71"/>
        <end position="89"/>
    </location>
</feature>
<dbReference type="Proteomes" id="UP001161406">
    <property type="component" value="Unassembled WGS sequence"/>
</dbReference>
<keyword evidence="7" id="KW-1185">Reference proteome</keyword>
<accession>A0ABQ5UBN2</accession>
<dbReference type="Pfam" id="PF13564">
    <property type="entry name" value="DoxX_2"/>
    <property type="match status" value="1"/>
</dbReference>
<keyword evidence="3 5" id="KW-1133">Transmembrane helix</keyword>
<reference evidence="6" key="2">
    <citation type="submission" date="2023-01" db="EMBL/GenBank/DDBJ databases">
        <title>Draft genome sequence of Devosia yakushimensis strain NBRC 103855.</title>
        <authorList>
            <person name="Sun Q."/>
            <person name="Mori K."/>
        </authorList>
    </citation>
    <scope>NUCLEOTIDE SEQUENCE</scope>
    <source>
        <strain evidence="6">NBRC 103855</strain>
    </source>
</reference>
<evidence type="ECO:0000313" key="7">
    <source>
        <dbReference type="Proteomes" id="UP001161406"/>
    </source>
</evidence>
<feature type="transmembrane region" description="Helical" evidence="5">
    <location>
        <begin position="38"/>
        <end position="59"/>
    </location>
</feature>
<evidence type="ECO:0000256" key="3">
    <source>
        <dbReference type="ARBA" id="ARBA00022989"/>
    </source>
</evidence>
<comment type="caution">
    <text evidence="6">The sequence shown here is derived from an EMBL/GenBank/DDBJ whole genome shotgun (WGS) entry which is preliminary data.</text>
</comment>
<reference evidence="6" key="1">
    <citation type="journal article" date="2014" name="Int. J. Syst. Evol. Microbiol.">
        <title>Complete genome of a new Firmicutes species belonging to the dominant human colonic microbiota ('Ruminococcus bicirculans') reveals two chromosomes and a selective capacity to utilize plant glucans.</title>
        <authorList>
            <consortium name="NISC Comparative Sequencing Program"/>
            <person name="Wegmann U."/>
            <person name="Louis P."/>
            <person name="Goesmann A."/>
            <person name="Henrissat B."/>
            <person name="Duncan S.H."/>
            <person name="Flint H.J."/>
        </authorList>
    </citation>
    <scope>NUCLEOTIDE SEQUENCE</scope>
    <source>
        <strain evidence="6">NBRC 103855</strain>
    </source>
</reference>
<protein>
    <recommendedName>
        <fullName evidence="8">DoxX-like family protein</fullName>
    </recommendedName>
</protein>
<organism evidence="6 7">
    <name type="scientific">Devosia yakushimensis</name>
    <dbReference type="NCBI Taxonomy" id="470028"/>
    <lineage>
        <taxon>Bacteria</taxon>
        <taxon>Pseudomonadati</taxon>
        <taxon>Pseudomonadota</taxon>
        <taxon>Alphaproteobacteria</taxon>
        <taxon>Hyphomicrobiales</taxon>
        <taxon>Devosiaceae</taxon>
        <taxon>Devosia</taxon>
    </lineage>
</organism>
<evidence type="ECO:0000256" key="4">
    <source>
        <dbReference type="ARBA" id="ARBA00023136"/>
    </source>
</evidence>
<evidence type="ECO:0000313" key="6">
    <source>
        <dbReference type="EMBL" id="GLQ08712.1"/>
    </source>
</evidence>
<comment type="subcellular location">
    <subcellularLocation>
        <location evidence="1">Membrane</location>
        <topology evidence="1">Multi-pass membrane protein</topology>
    </subcellularLocation>
</comment>
<sequence>MLFYTYWASTALLTLLYLSSAAFYIAKPEAVKKAQSDLGYSATNLIPFLIVIKILAPLAIVSRFNVGLSDLAYAGVFYHLLISALAHLGTKKPIGALPAALGLFFLAASFLTQNAVRAIPSPYGL</sequence>
<feature type="transmembrane region" description="Helical" evidence="5">
    <location>
        <begin position="96"/>
        <end position="116"/>
    </location>
</feature>
<evidence type="ECO:0008006" key="8">
    <source>
        <dbReference type="Google" id="ProtNLM"/>
    </source>
</evidence>
<proteinExistence type="predicted"/>
<feature type="transmembrane region" description="Helical" evidence="5">
    <location>
        <begin position="6"/>
        <end position="26"/>
    </location>
</feature>
<evidence type="ECO:0000256" key="1">
    <source>
        <dbReference type="ARBA" id="ARBA00004141"/>
    </source>
</evidence>